<protein>
    <recommendedName>
        <fullName evidence="2">NFACT RNA-binding domain-containing protein</fullName>
    </recommendedName>
</protein>
<gene>
    <name evidence="3" type="ORF">C9374_011756</name>
</gene>
<evidence type="ECO:0000313" key="3">
    <source>
        <dbReference type="EMBL" id="KAG2373871.1"/>
    </source>
</evidence>
<reference evidence="3 4" key="1">
    <citation type="journal article" date="2018" name="BMC Genomics">
        <title>The genome of Naegleria lovaniensis, the basis for a comparative approach to unravel pathogenicity factors of the human pathogenic amoeba N. fowleri.</title>
        <authorList>
            <person name="Liechti N."/>
            <person name="Schurch N."/>
            <person name="Bruggmann R."/>
            <person name="Wittwer M."/>
        </authorList>
    </citation>
    <scope>NUCLEOTIDE SEQUENCE [LARGE SCALE GENOMIC DNA]</scope>
    <source>
        <strain evidence="3 4">ATCC 30569</strain>
    </source>
</reference>
<name>A0AA88GCC9_NAELO</name>
<feature type="domain" description="NFACT RNA-binding" evidence="2">
    <location>
        <begin position="1"/>
        <end position="96"/>
    </location>
</feature>
<proteinExistence type="inferred from homology"/>
<dbReference type="InterPro" id="IPR008532">
    <property type="entry name" value="NFACT_RNA-bd"/>
</dbReference>
<dbReference type="AlphaFoldDB" id="A0AA88GCC9"/>
<dbReference type="PANTHER" id="PTHR13049">
    <property type="entry name" value="DUF814-RELATED"/>
    <property type="match status" value="1"/>
</dbReference>
<dbReference type="Pfam" id="PF05670">
    <property type="entry name" value="NFACT-R_1"/>
    <property type="match status" value="1"/>
</dbReference>
<sequence length="129" mass="14645">MVQQFYSSDNLYLITVGENAKENDTIRRQAAQSDLWFHLQDVASPHVILSPLDRTTTSSFSSESIHQAALLCKAFSKQKSLQTSNVIYLPRKHVKGVVEIDGRVEVKGHAETIKVYRDDTIRETLKKKV</sequence>
<comment type="similarity">
    <text evidence="1">Belongs to the CCDC25 family.</text>
</comment>
<dbReference type="EMBL" id="PYSW02000050">
    <property type="protein sequence ID" value="KAG2373871.1"/>
    <property type="molecule type" value="Genomic_DNA"/>
</dbReference>
<keyword evidence="4" id="KW-1185">Reference proteome</keyword>
<dbReference type="RefSeq" id="XP_044543045.1">
    <property type="nucleotide sequence ID" value="XM_044687446.1"/>
</dbReference>
<evidence type="ECO:0000313" key="4">
    <source>
        <dbReference type="Proteomes" id="UP000816034"/>
    </source>
</evidence>
<dbReference type="InterPro" id="IPR039730">
    <property type="entry name" value="Jlp2/Ccd25"/>
</dbReference>
<dbReference type="Proteomes" id="UP000816034">
    <property type="component" value="Unassembled WGS sequence"/>
</dbReference>
<evidence type="ECO:0000259" key="2">
    <source>
        <dbReference type="Pfam" id="PF05670"/>
    </source>
</evidence>
<organism evidence="3 4">
    <name type="scientific">Naegleria lovaniensis</name>
    <name type="common">Amoeba</name>
    <dbReference type="NCBI Taxonomy" id="51637"/>
    <lineage>
        <taxon>Eukaryota</taxon>
        <taxon>Discoba</taxon>
        <taxon>Heterolobosea</taxon>
        <taxon>Tetramitia</taxon>
        <taxon>Eutetramitia</taxon>
        <taxon>Vahlkampfiidae</taxon>
        <taxon>Naegleria</taxon>
    </lineage>
</organism>
<dbReference type="PANTHER" id="PTHR13049:SF2">
    <property type="entry name" value="COILED-COIL DOMAIN-CONTAINING PROTEIN 25"/>
    <property type="match status" value="1"/>
</dbReference>
<accession>A0AA88GCC9</accession>
<evidence type="ECO:0000256" key="1">
    <source>
        <dbReference type="ARBA" id="ARBA00008998"/>
    </source>
</evidence>
<dbReference type="GeneID" id="68104210"/>
<comment type="caution">
    <text evidence="3">The sequence shown here is derived from an EMBL/GenBank/DDBJ whole genome shotgun (WGS) entry which is preliminary data.</text>
</comment>